<accession>A0A397G7S4</accession>
<dbReference type="Proteomes" id="UP000266861">
    <property type="component" value="Unassembled WGS sequence"/>
</dbReference>
<dbReference type="EMBL" id="PQFF01000591">
    <property type="protein sequence ID" value="RHZ44150.1"/>
    <property type="molecule type" value="Genomic_DNA"/>
</dbReference>
<comment type="caution">
    <text evidence="1">The sequence shown here is derived from an EMBL/GenBank/DDBJ whole genome shotgun (WGS) entry which is preliminary data.</text>
</comment>
<gene>
    <name evidence="1" type="ORF">Glove_756g36</name>
</gene>
<reference evidence="1 2" key="1">
    <citation type="submission" date="2018-08" db="EMBL/GenBank/DDBJ databases">
        <title>Genome and evolution of the arbuscular mycorrhizal fungus Diversispora epigaea (formerly Glomus versiforme) and its bacterial endosymbionts.</title>
        <authorList>
            <person name="Sun X."/>
            <person name="Fei Z."/>
            <person name="Harrison M."/>
        </authorList>
    </citation>
    <scope>NUCLEOTIDE SEQUENCE [LARGE SCALE GENOMIC DNA]</scope>
    <source>
        <strain evidence="1 2">IT104</strain>
    </source>
</reference>
<keyword evidence="2" id="KW-1185">Reference proteome</keyword>
<organism evidence="1 2">
    <name type="scientific">Diversispora epigaea</name>
    <dbReference type="NCBI Taxonomy" id="1348612"/>
    <lineage>
        <taxon>Eukaryota</taxon>
        <taxon>Fungi</taxon>
        <taxon>Fungi incertae sedis</taxon>
        <taxon>Mucoromycota</taxon>
        <taxon>Glomeromycotina</taxon>
        <taxon>Glomeromycetes</taxon>
        <taxon>Diversisporales</taxon>
        <taxon>Diversisporaceae</taxon>
        <taxon>Diversispora</taxon>
    </lineage>
</organism>
<evidence type="ECO:0000313" key="2">
    <source>
        <dbReference type="Proteomes" id="UP000266861"/>
    </source>
</evidence>
<protein>
    <submittedName>
        <fullName evidence="1">Uncharacterized protein</fullName>
    </submittedName>
</protein>
<dbReference type="AlphaFoldDB" id="A0A397G7S4"/>
<sequence>MGNHVPNDDDNNNNNNTLMQITNRIPNDRQIIQKSTVITDFRAITNQVQSNDSIVNQVQHNGDGANMPV</sequence>
<name>A0A397G7S4_9GLOM</name>
<proteinExistence type="predicted"/>
<evidence type="ECO:0000313" key="1">
    <source>
        <dbReference type="EMBL" id="RHZ44150.1"/>
    </source>
</evidence>